<protein>
    <submittedName>
        <fullName evidence="2">Uncharacterized protein</fullName>
    </submittedName>
</protein>
<keyword evidence="1" id="KW-1133">Transmembrane helix</keyword>
<feature type="transmembrane region" description="Helical" evidence="1">
    <location>
        <begin position="9"/>
        <end position="25"/>
    </location>
</feature>
<evidence type="ECO:0000313" key="3">
    <source>
        <dbReference type="Proteomes" id="UP000659388"/>
    </source>
</evidence>
<gene>
    <name evidence="2" type="ORF">JL102_10980</name>
</gene>
<feature type="transmembrane region" description="Helical" evidence="1">
    <location>
        <begin position="134"/>
        <end position="153"/>
    </location>
</feature>
<name>A0A937F588_9BACT</name>
<comment type="caution">
    <text evidence="2">The sequence shown here is derived from an EMBL/GenBank/DDBJ whole genome shotgun (WGS) entry which is preliminary data.</text>
</comment>
<keyword evidence="3" id="KW-1185">Reference proteome</keyword>
<evidence type="ECO:0000256" key="1">
    <source>
        <dbReference type="SAM" id="Phobius"/>
    </source>
</evidence>
<organism evidence="2 3">
    <name type="scientific">Fulvivirga sediminis</name>
    <dbReference type="NCBI Taxonomy" id="2803949"/>
    <lineage>
        <taxon>Bacteria</taxon>
        <taxon>Pseudomonadati</taxon>
        <taxon>Bacteroidota</taxon>
        <taxon>Cytophagia</taxon>
        <taxon>Cytophagales</taxon>
        <taxon>Fulvivirgaceae</taxon>
        <taxon>Fulvivirga</taxon>
    </lineage>
</organism>
<reference evidence="2" key="1">
    <citation type="submission" date="2021-01" db="EMBL/GenBank/DDBJ databases">
        <title>Fulvivirga kasyanovii gen. nov., sp nov., a novel member of the phylum Bacteroidetes isolated from seawater in a mussel farm.</title>
        <authorList>
            <person name="Zhao L.-H."/>
            <person name="Wang Z.-J."/>
        </authorList>
    </citation>
    <scope>NUCLEOTIDE SEQUENCE</scope>
    <source>
        <strain evidence="2">2943</strain>
    </source>
</reference>
<dbReference type="RefSeq" id="WP_202244442.1">
    <property type="nucleotide sequence ID" value="NZ_JAESIY010000005.1"/>
</dbReference>
<keyword evidence="1" id="KW-0472">Membrane</keyword>
<dbReference type="Proteomes" id="UP000659388">
    <property type="component" value="Unassembled WGS sequence"/>
</dbReference>
<proteinExistence type="predicted"/>
<evidence type="ECO:0000313" key="2">
    <source>
        <dbReference type="EMBL" id="MBL3656657.1"/>
    </source>
</evidence>
<keyword evidence="1" id="KW-0812">Transmembrane</keyword>
<dbReference type="EMBL" id="JAESIY010000005">
    <property type="protein sequence ID" value="MBL3656657.1"/>
    <property type="molecule type" value="Genomic_DNA"/>
</dbReference>
<sequence length="156" mass="18588">MKKKRRQNILWILIITCGIVIIFFFDRTTLKDNLISISGILREKPIEKIYGGDVPRYNYIFKIYRNNYRFKLSGCAYKMIDRDEILSWGEGDSITFYLEEVNPLIKNREVYGISWYNKEILSISSFNSCERRDTTLLLLVLIGLNVYLIYRFLMAR</sequence>
<dbReference type="AlphaFoldDB" id="A0A937F588"/>
<accession>A0A937F588</accession>